<dbReference type="EMBL" id="RDBF01000009">
    <property type="protein sequence ID" value="RLV55307.1"/>
    <property type="molecule type" value="Genomic_DNA"/>
</dbReference>
<keyword evidence="1" id="KW-0001">2Fe-2S</keyword>
<keyword evidence="4" id="KW-0411">Iron-sulfur</keyword>
<dbReference type="Pfam" id="PF00355">
    <property type="entry name" value="Rieske"/>
    <property type="match status" value="1"/>
</dbReference>
<name>A0A3L8PIY7_9ACTN</name>
<dbReference type="OrthoDB" id="147178at2"/>
<dbReference type="GO" id="GO:0004497">
    <property type="term" value="F:monooxygenase activity"/>
    <property type="evidence" value="ECO:0007669"/>
    <property type="project" value="UniProtKB-ARBA"/>
</dbReference>
<dbReference type="GO" id="GO:0016705">
    <property type="term" value="F:oxidoreductase activity, acting on paired donors, with incorporation or reduction of molecular oxygen"/>
    <property type="evidence" value="ECO:0007669"/>
    <property type="project" value="UniProtKB-ARBA"/>
</dbReference>
<reference evidence="6 7" key="1">
    <citation type="submission" date="2018-10" db="EMBL/GenBank/DDBJ databases">
        <title>Aeromicrobium sp. 9W16Y-2 whole genome shotgun sequence.</title>
        <authorList>
            <person name="Li F."/>
        </authorList>
    </citation>
    <scope>NUCLEOTIDE SEQUENCE [LARGE SCALE GENOMIC DNA]</scope>
    <source>
        <strain evidence="6 7">9W16Y-2</strain>
    </source>
</reference>
<feature type="domain" description="Rieske" evidence="5">
    <location>
        <begin position="5"/>
        <end position="100"/>
    </location>
</feature>
<keyword evidence="7" id="KW-1185">Reference proteome</keyword>
<dbReference type="Gene3D" id="2.102.10.10">
    <property type="entry name" value="Rieske [2Fe-2S] iron-sulphur domain"/>
    <property type="match status" value="1"/>
</dbReference>
<dbReference type="GO" id="GO:0051537">
    <property type="term" value="F:2 iron, 2 sulfur cluster binding"/>
    <property type="evidence" value="ECO:0007669"/>
    <property type="project" value="UniProtKB-KW"/>
</dbReference>
<dbReference type="PANTHER" id="PTHR21496:SF23">
    <property type="entry name" value="3-PHENYLPROPIONATE_CINNAMIC ACID DIOXYGENASE FERREDOXIN SUBUNIT"/>
    <property type="match status" value="1"/>
</dbReference>
<comment type="caution">
    <text evidence="6">The sequence shown here is derived from an EMBL/GenBank/DDBJ whole genome shotgun (WGS) entry which is preliminary data.</text>
</comment>
<keyword evidence="2" id="KW-0479">Metal-binding</keyword>
<dbReference type="InterPro" id="IPR036922">
    <property type="entry name" value="Rieske_2Fe-2S_sf"/>
</dbReference>
<evidence type="ECO:0000256" key="3">
    <source>
        <dbReference type="ARBA" id="ARBA00023004"/>
    </source>
</evidence>
<organism evidence="6 7">
    <name type="scientific">Aeromicrobium phragmitis</name>
    <dbReference type="NCBI Taxonomy" id="2478914"/>
    <lineage>
        <taxon>Bacteria</taxon>
        <taxon>Bacillati</taxon>
        <taxon>Actinomycetota</taxon>
        <taxon>Actinomycetes</taxon>
        <taxon>Propionibacteriales</taxon>
        <taxon>Nocardioidaceae</taxon>
        <taxon>Aeromicrobium</taxon>
    </lineage>
</organism>
<dbReference type="AlphaFoldDB" id="A0A3L8PIY7"/>
<evidence type="ECO:0000256" key="4">
    <source>
        <dbReference type="ARBA" id="ARBA00023014"/>
    </source>
</evidence>
<evidence type="ECO:0000256" key="1">
    <source>
        <dbReference type="ARBA" id="ARBA00022714"/>
    </source>
</evidence>
<gene>
    <name evidence="6" type="ORF">D9V41_12420</name>
</gene>
<evidence type="ECO:0000259" key="5">
    <source>
        <dbReference type="PROSITE" id="PS51296"/>
    </source>
</evidence>
<protein>
    <submittedName>
        <fullName evidence="6">Non-heme iron oxygenase ferredoxin subunit</fullName>
    </submittedName>
</protein>
<dbReference type="SUPFAM" id="SSF50022">
    <property type="entry name" value="ISP domain"/>
    <property type="match status" value="1"/>
</dbReference>
<dbReference type="CDD" id="cd03528">
    <property type="entry name" value="Rieske_RO_ferredoxin"/>
    <property type="match status" value="1"/>
</dbReference>
<dbReference type="InterPro" id="IPR017941">
    <property type="entry name" value="Rieske_2Fe-2S"/>
</dbReference>
<sequence>MMAFQEAAKLADVPEGAALAVELGGVDLALVKQGDTVYAIQDWCSHAEIPLSDGDVEGCTIECFLHGSRFDLRTGEPLGLPATEPVPVYPTKIEGETVWVDLPDESEN</sequence>
<dbReference type="GO" id="GO:0046872">
    <property type="term" value="F:metal ion binding"/>
    <property type="evidence" value="ECO:0007669"/>
    <property type="project" value="UniProtKB-KW"/>
</dbReference>
<proteinExistence type="predicted"/>
<evidence type="ECO:0000313" key="7">
    <source>
        <dbReference type="Proteomes" id="UP000282515"/>
    </source>
</evidence>
<evidence type="ECO:0000313" key="6">
    <source>
        <dbReference type="EMBL" id="RLV55307.1"/>
    </source>
</evidence>
<keyword evidence="3" id="KW-0408">Iron</keyword>
<dbReference type="PROSITE" id="PS51296">
    <property type="entry name" value="RIESKE"/>
    <property type="match status" value="1"/>
</dbReference>
<dbReference type="PANTHER" id="PTHR21496">
    <property type="entry name" value="FERREDOXIN-RELATED"/>
    <property type="match status" value="1"/>
</dbReference>
<evidence type="ECO:0000256" key="2">
    <source>
        <dbReference type="ARBA" id="ARBA00022723"/>
    </source>
</evidence>
<accession>A0A3L8PIY7</accession>
<dbReference type="Proteomes" id="UP000282515">
    <property type="component" value="Unassembled WGS sequence"/>
</dbReference>